<dbReference type="PANTHER" id="PTHR36118:SF1">
    <property type="entry name" value="ION-TRANSLOCATING OXIDOREDUCTASE COMPLEX SUBUNIT G"/>
    <property type="match status" value="1"/>
</dbReference>
<protein>
    <recommendedName>
        <fullName evidence="6">Ion-translocating oxidoreductase complex subunit G</fullName>
        <ecNumber evidence="6">7.-.-.-</ecNumber>
    </recommendedName>
    <alternativeName>
        <fullName evidence="6">Rnf electron transport complex subunit G</fullName>
    </alternativeName>
</protein>
<dbReference type="OrthoDB" id="9784165at2"/>
<feature type="domain" description="FMN-binding" evidence="8">
    <location>
        <begin position="104"/>
        <end position="196"/>
    </location>
</feature>
<evidence type="ECO:0000313" key="9">
    <source>
        <dbReference type="EMBL" id="PSF05328.1"/>
    </source>
</evidence>
<dbReference type="PIRSF" id="PIRSF006091">
    <property type="entry name" value="E_trnsport_RnfG"/>
    <property type="match status" value="1"/>
</dbReference>
<evidence type="ECO:0000256" key="2">
    <source>
        <dbReference type="ARBA" id="ARBA00022553"/>
    </source>
</evidence>
<keyword evidence="6" id="KW-1133">Transmembrane helix</keyword>
<comment type="function">
    <text evidence="6">Part of a membrane-bound complex that couples electron transfer with translocation of ions across the membrane.</text>
</comment>
<dbReference type="AlphaFoldDB" id="A0A2T1K5L3"/>
<keyword evidence="4 6" id="KW-0288">FMN</keyword>
<dbReference type="HAMAP" id="MF_00479">
    <property type="entry name" value="RsxG_RnfG"/>
    <property type="match status" value="1"/>
</dbReference>
<keyword evidence="6" id="KW-1003">Cell membrane</keyword>
<comment type="similarity">
    <text evidence="6">Belongs to the RnfG family.</text>
</comment>
<keyword evidence="6" id="KW-0812">Transmembrane</keyword>
<dbReference type="InterPro" id="IPR010209">
    <property type="entry name" value="Ion_transpt_RnfG/RsxG"/>
</dbReference>
<keyword evidence="3 6" id="KW-0285">Flavoprotein</keyword>
<comment type="cofactor">
    <cofactor evidence="6">
        <name>FMN</name>
        <dbReference type="ChEBI" id="CHEBI:58210"/>
    </cofactor>
</comment>
<gene>
    <name evidence="6" type="primary">rnfG</name>
    <name evidence="9" type="ORF">C7H09_15060</name>
</gene>
<comment type="subunit">
    <text evidence="6">The complex is composed of six subunits: RnfA, RnfB, RnfC, RnfD, RnfE and RnfG.</text>
</comment>
<proteinExistence type="inferred from homology"/>
<evidence type="ECO:0000256" key="7">
    <source>
        <dbReference type="SAM" id="MobiDB-lite"/>
    </source>
</evidence>
<dbReference type="InterPro" id="IPR007329">
    <property type="entry name" value="FMN-bd"/>
</dbReference>
<dbReference type="GO" id="GO:0010181">
    <property type="term" value="F:FMN binding"/>
    <property type="evidence" value="ECO:0007669"/>
    <property type="project" value="InterPro"/>
</dbReference>
<evidence type="ECO:0000256" key="3">
    <source>
        <dbReference type="ARBA" id="ARBA00022630"/>
    </source>
</evidence>
<keyword evidence="6" id="KW-0997">Cell inner membrane</keyword>
<dbReference type="GO" id="GO:0009055">
    <property type="term" value="F:electron transfer activity"/>
    <property type="evidence" value="ECO:0007669"/>
    <property type="project" value="InterPro"/>
</dbReference>
<organism evidence="9 10">
    <name type="scientific">Marinobacter fuscus</name>
    <dbReference type="NCBI Taxonomy" id="2109942"/>
    <lineage>
        <taxon>Bacteria</taxon>
        <taxon>Pseudomonadati</taxon>
        <taxon>Pseudomonadota</taxon>
        <taxon>Gammaproteobacteria</taxon>
        <taxon>Pseudomonadales</taxon>
        <taxon>Marinobacteraceae</taxon>
        <taxon>Marinobacter</taxon>
    </lineage>
</organism>
<evidence type="ECO:0000259" key="8">
    <source>
        <dbReference type="SMART" id="SM00900"/>
    </source>
</evidence>
<comment type="caution">
    <text evidence="9">The sequence shown here is derived from an EMBL/GenBank/DDBJ whole genome shotgun (WGS) entry which is preliminary data.</text>
</comment>
<name>A0A2T1K5L3_9GAMM</name>
<keyword evidence="1 6" id="KW-0813">Transport</keyword>
<dbReference type="RefSeq" id="WP_106764142.1">
    <property type="nucleotide sequence ID" value="NZ_PXNP01000103.1"/>
</dbReference>
<accession>A0A2T1K5L3</accession>
<reference evidence="9 10" key="1">
    <citation type="submission" date="2018-03" db="EMBL/GenBank/DDBJ databases">
        <title>Marinobacter brunus sp. nov., a marine bacterium of Gamma-proteobacteria isolated from the surface seawater of the South China Sea.</title>
        <authorList>
            <person name="Cheng H."/>
            <person name="Wu Y.-H."/>
            <person name="Xamxidin M."/>
            <person name="Xu X.-W."/>
        </authorList>
    </citation>
    <scope>NUCLEOTIDE SEQUENCE [LARGE SCALE GENOMIC DNA]</scope>
    <source>
        <strain evidence="9 10">NH169-3</strain>
    </source>
</reference>
<dbReference type="EC" id="7.-.-.-" evidence="6"/>
<evidence type="ECO:0000313" key="10">
    <source>
        <dbReference type="Proteomes" id="UP000239866"/>
    </source>
</evidence>
<evidence type="ECO:0000256" key="6">
    <source>
        <dbReference type="HAMAP-Rule" id="MF_00479"/>
    </source>
</evidence>
<keyword evidence="2 6" id="KW-0597">Phosphoprotein</keyword>
<dbReference type="NCBIfam" id="TIGR01947">
    <property type="entry name" value="rnfG"/>
    <property type="match status" value="1"/>
</dbReference>
<sequence>MSALSSSIRRSAIGLGLFAIITGGTIALTQGLTEDRIQQQAARAEARALFEIIPESQHNNDMLNDVVTLPPSDRLPGSEPMKAWVARQDNRIVGMILPTVAPDGYSGNIHLLVGLDLQGEVLGVRVTSHKETPGLGDRIETRKSDWVYSFDGKSLGNPDTKAWNVKKNGGVFDQFTGATITPRAVVKAVRKTLTYFRQNRDVIRERLNAPSGPGQQRLNPEAIAAGTAKEEQTGT</sequence>
<dbReference type="NCBIfam" id="NF002519">
    <property type="entry name" value="PRK01908.1"/>
    <property type="match status" value="1"/>
</dbReference>
<dbReference type="GO" id="GO:0005886">
    <property type="term" value="C:plasma membrane"/>
    <property type="evidence" value="ECO:0007669"/>
    <property type="project" value="UniProtKB-SubCell"/>
</dbReference>
<dbReference type="Pfam" id="PF04205">
    <property type="entry name" value="FMN_bind"/>
    <property type="match status" value="1"/>
</dbReference>
<evidence type="ECO:0000256" key="1">
    <source>
        <dbReference type="ARBA" id="ARBA00022448"/>
    </source>
</evidence>
<evidence type="ECO:0000256" key="5">
    <source>
        <dbReference type="ARBA" id="ARBA00022982"/>
    </source>
</evidence>
<dbReference type="PANTHER" id="PTHR36118">
    <property type="entry name" value="ION-TRANSLOCATING OXIDOREDUCTASE COMPLEX SUBUNIT G"/>
    <property type="match status" value="1"/>
</dbReference>
<dbReference type="EMBL" id="PXNP01000103">
    <property type="protein sequence ID" value="PSF05328.1"/>
    <property type="molecule type" value="Genomic_DNA"/>
</dbReference>
<dbReference type="SMART" id="SM00900">
    <property type="entry name" value="FMN_bind"/>
    <property type="match status" value="1"/>
</dbReference>
<dbReference type="Proteomes" id="UP000239866">
    <property type="component" value="Unassembled WGS sequence"/>
</dbReference>
<dbReference type="GO" id="GO:0022900">
    <property type="term" value="P:electron transport chain"/>
    <property type="evidence" value="ECO:0007669"/>
    <property type="project" value="UniProtKB-UniRule"/>
</dbReference>
<keyword evidence="6" id="KW-0472">Membrane</keyword>
<comment type="subcellular location">
    <subcellularLocation>
        <location evidence="6">Cell inner membrane</location>
        <topology evidence="6">Single-pass membrane protein</topology>
    </subcellularLocation>
</comment>
<feature type="modified residue" description="FMN phosphoryl threonine" evidence="6">
    <location>
        <position position="179"/>
    </location>
</feature>
<keyword evidence="5 6" id="KW-0249">Electron transport</keyword>
<keyword evidence="10" id="KW-1185">Reference proteome</keyword>
<keyword evidence="6" id="KW-1278">Translocase</keyword>
<feature type="region of interest" description="Disordered" evidence="7">
    <location>
        <begin position="207"/>
        <end position="235"/>
    </location>
</feature>
<evidence type="ECO:0000256" key="4">
    <source>
        <dbReference type="ARBA" id="ARBA00022643"/>
    </source>
</evidence>